<dbReference type="InterPro" id="IPR036537">
    <property type="entry name" value="Adaptor_Cbl_N_dom_sf"/>
</dbReference>
<keyword evidence="3" id="KW-1185">Reference proteome</keyword>
<dbReference type="SUPFAM" id="SSF52540">
    <property type="entry name" value="P-loop containing nucleoside triphosphate hydrolases"/>
    <property type="match status" value="1"/>
</dbReference>
<dbReference type="Pfam" id="PF20703">
    <property type="entry name" value="nSTAND1"/>
    <property type="match status" value="1"/>
</dbReference>
<dbReference type="InterPro" id="IPR059179">
    <property type="entry name" value="MLKL-like_MCAfunc"/>
</dbReference>
<evidence type="ECO:0000313" key="3">
    <source>
        <dbReference type="Proteomes" id="UP001215598"/>
    </source>
</evidence>
<proteinExistence type="predicted"/>
<dbReference type="Gene3D" id="3.40.50.300">
    <property type="entry name" value="P-loop containing nucleotide triphosphate hydrolases"/>
    <property type="match status" value="1"/>
</dbReference>
<evidence type="ECO:0000259" key="1">
    <source>
        <dbReference type="Pfam" id="PF20703"/>
    </source>
</evidence>
<dbReference type="InterPro" id="IPR049052">
    <property type="entry name" value="nSTAND1"/>
</dbReference>
<dbReference type="SUPFAM" id="SSF48452">
    <property type="entry name" value="TPR-like"/>
    <property type="match status" value="1"/>
</dbReference>
<protein>
    <recommendedName>
        <fullName evidence="1">Novel STAND NTPase 1 domain-containing protein</fullName>
    </recommendedName>
</protein>
<evidence type="ECO:0000313" key="2">
    <source>
        <dbReference type="EMBL" id="KAJ7720904.1"/>
    </source>
</evidence>
<dbReference type="Proteomes" id="UP001215598">
    <property type="component" value="Unassembled WGS sequence"/>
</dbReference>
<accession>A0AAD7HHI6</accession>
<organism evidence="2 3">
    <name type="scientific">Mycena metata</name>
    <dbReference type="NCBI Taxonomy" id="1033252"/>
    <lineage>
        <taxon>Eukaryota</taxon>
        <taxon>Fungi</taxon>
        <taxon>Dikarya</taxon>
        <taxon>Basidiomycota</taxon>
        <taxon>Agaricomycotina</taxon>
        <taxon>Agaricomycetes</taxon>
        <taxon>Agaricomycetidae</taxon>
        <taxon>Agaricales</taxon>
        <taxon>Marasmiineae</taxon>
        <taxon>Mycenaceae</taxon>
        <taxon>Mycena</taxon>
    </lineage>
</organism>
<feature type="domain" description="Novel STAND NTPase 1" evidence="1">
    <location>
        <begin position="193"/>
        <end position="334"/>
    </location>
</feature>
<dbReference type="Gene3D" id="1.25.40.10">
    <property type="entry name" value="Tetratricopeptide repeat domain"/>
    <property type="match status" value="1"/>
</dbReference>
<dbReference type="AlphaFoldDB" id="A0AAD7HHI6"/>
<sequence>MAPKNTTTQVRLTYVTKSLAMAAETLEILAYGLHTPFLGSVEQNNKSVQLVEKTQELFNAIIVIHLKSDTAKELPPIVLRNIGKFAETLCKIHTFVEAQQNGSKIKRFFRHSEISKLFQDCTAGLQEGLNFFQVKPVDLLLSLPEMERLARERHEAILNIIEGLSDTTSSDASTMRYSRSYNSSNSTSMLPSEPKIFHGRELELADILSLFYQGTPRIAILGAGGMGKTSLARAVLHHSEILAKYGQQRYFICCDSTTNKMELAGLIGTHLGLKPGKDLTYSVVDHFSKSTPCLLVLDNLETLWEPANSRRETEDFLSLLTDVDHLALLITMRGAERPAQVHWTHPFLQPLNPLEAHAAWETFTDIADGDHVNEEVNKLLALTGNLPLAVNLLAHLADSDGCANVLSRWEEEKTGVVSQGYDQRSNLDFSISLSLSSPRIQALPPAQDLLSLLSILPDGLSDVELAQSNLPIPGILHCKATLLRTALAYNDGHKRLKLLVPIREYMHKNSPPGQSLLRPLLGYFKELLELHGQYSGSLSDSQVVDRITSNYSNIQNMLHKSLQNGHPDLASSIYCTCDLNTFSVAIGRGSIPLIDQIQHVLPQPCDHRLAAYFITELFSSWGQHPIPEPEKLERQVLEHITHFDDSDLKCRLYINLGWYHQTDRQDIPTAMKFCQSALSLAITSGNSKRECDTLYRLAWIKYLLGDYPAARLHAYESRRQAIISADLRREAYALRMEGISYTMLGDFVQSISCFDSAKDRLNICGMSRSEVSHTILNSQAEVHKYKSEYLKAKDIHTEILKTTAPAVYQHTLALLNLTEIGLCIDAPADELQRNINQVQSSGHRRLTTACNYLQADLNLRNRDMSGAEKLFCKTLSISWGKDSDIETYCLERLADVHRWDNLHGGSSWPVVFLVHSLRIKQKLAIHKALQFLGHIFLSQGEEDTAVNLFTVALEGFTYMSVHRSRADCMLELGDISKRHNPVKAKELWETARPLFEHSLQVKRVRDIDERLSGISEEINDKHQDRLS</sequence>
<dbReference type="EMBL" id="JARKIB010000235">
    <property type="protein sequence ID" value="KAJ7720904.1"/>
    <property type="molecule type" value="Genomic_DNA"/>
</dbReference>
<reference evidence="2" key="1">
    <citation type="submission" date="2023-03" db="EMBL/GenBank/DDBJ databases">
        <title>Massive genome expansion in bonnet fungi (Mycena s.s.) driven by repeated elements and novel gene families across ecological guilds.</title>
        <authorList>
            <consortium name="Lawrence Berkeley National Laboratory"/>
            <person name="Harder C.B."/>
            <person name="Miyauchi S."/>
            <person name="Viragh M."/>
            <person name="Kuo A."/>
            <person name="Thoen E."/>
            <person name="Andreopoulos B."/>
            <person name="Lu D."/>
            <person name="Skrede I."/>
            <person name="Drula E."/>
            <person name="Henrissat B."/>
            <person name="Morin E."/>
            <person name="Kohler A."/>
            <person name="Barry K."/>
            <person name="LaButti K."/>
            <person name="Morin E."/>
            <person name="Salamov A."/>
            <person name="Lipzen A."/>
            <person name="Mereny Z."/>
            <person name="Hegedus B."/>
            <person name="Baldrian P."/>
            <person name="Stursova M."/>
            <person name="Weitz H."/>
            <person name="Taylor A."/>
            <person name="Grigoriev I.V."/>
            <person name="Nagy L.G."/>
            <person name="Martin F."/>
            <person name="Kauserud H."/>
        </authorList>
    </citation>
    <scope>NUCLEOTIDE SEQUENCE</scope>
    <source>
        <strain evidence="2">CBHHK182m</strain>
    </source>
</reference>
<dbReference type="Gene3D" id="1.20.930.20">
    <property type="entry name" value="Adaptor protein Cbl, N-terminal domain"/>
    <property type="match status" value="1"/>
</dbReference>
<dbReference type="CDD" id="cd21037">
    <property type="entry name" value="MLKL_NTD"/>
    <property type="match status" value="1"/>
</dbReference>
<dbReference type="InterPro" id="IPR027417">
    <property type="entry name" value="P-loop_NTPase"/>
</dbReference>
<gene>
    <name evidence="2" type="ORF">B0H16DRAFT_1474150</name>
</gene>
<dbReference type="GO" id="GO:0007166">
    <property type="term" value="P:cell surface receptor signaling pathway"/>
    <property type="evidence" value="ECO:0007669"/>
    <property type="project" value="InterPro"/>
</dbReference>
<dbReference type="PANTHER" id="PTHR47691:SF3">
    <property type="entry name" value="HTH-TYPE TRANSCRIPTIONAL REGULATOR RV0890C-RELATED"/>
    <property type="match status" value="1"/>
</dbReference>
<dbReference type="PRINTS" id="PR00364">
    <property type="entry name" value="DISEASERSIST"/>
</dbReference>
<dbReference type="PANTHER" id="PTHR47691">
    <property type="entry name" value="REGULATOR-RELATED"/>
    <property type="match status" value="1"/>
</dbReference>
<comment type="caution">
    <text evidence="2">The sequence shown here is derived from an EMBL/GenBank/DDBJ whole genome shotgun (WGS) entry which is preliminary data.</text>
</comment>
<dbReference type="InterPro" id="IPR011990">
    <property type="entry name" value="TPR-like_helical_dom_sf"/>
</dbReference>
<name>A0AAD7HHI6_9AGAR</name>